<organism evidence="1 2">
    <name type="scientific">Musa balbisiana</name>
    <name type="common">Banana</name>
    <dbReference type="NCBI Taxonomy" id="52838"/>
    <lineage>
        <taxon>Eukaryota</taxon>
        <taxon>Viridiplantae</taxon>
        <taxon>Streptophyta</taxon>
        <taxon>Embryophyta</taxon>
        <taxon>Tracheophyta</taxon>
        <taxon>Spermatophyta</taxon>
        <taxon>Magnoliopsida</taxon>
        <taxon>Liliopsida</taxon>
        <taxon>Zingiberales</taxon>
        <taxon>Musaceae</taxon>
        <taxon>Musa</taxon>
    </lineage>
</organism>
<keyword evidence="2" id="KW-1185">Reference proteome</keyword>
<comment type="caution">
    <text evidence="1">The sequence shown here is derived from an EMBL/GenBank/DDBJ whole genome shotgun (WGS) entry which is preliminary data.</text>
</comment>
<reference evidence="1 2" key="1">
    <citation type="journal article" date="2019" name="Nat. Plants">
        <title>Genome sequencing of Musa balbisiana reveals subgenome evolution and function divergence in polyploid bananas.</title>
        <authorList>
            <person name="Yao X."/>
        </authorList>
    </citation>
    <scope>NUCLEOTIDE SEQUENCE [LARGE SCALE GENOMIC DNA]</scope>
    <source>
        <strain evidence="2">cv. DH-PKW</strain>
        <tissue evidence="1">Leaves</tissue>
    </source>
</reference>
<evidence type="ECO:0000313" key="1">
    <source>
        <dbReference type="EMBL" id="THU48623.1"/>
    </source>
</evidence>
<proteinExistence type="predicted"/>
<accession>A0A4S8IJR3</accession>
<dbReference type="AlphaFoldDB" id="A0A4S8IJR3"/>
<dbReference type="Proteomes" id="UP000317650">
    <property type="component" value="Chromosome 6"/>
</dbReference>
<dbReference type="STRING" id="52838.A0A4S8IJR3"/>
<sequence length="74" mass="8333">MGDPDADEENHVLKAEQDAQIGKDSRGDVTIYQLLLLTIGSIESYMDSEIRAIMAQYMPLENPEAQSHIRNDQI</sequence>
<name>A0A4S8IJR3_MUSBA</name>
<protein>
    <submittedName>
        <fullName evidence="1">Uncharacterized protein</fullName>
    </submittedName>
</protein>
<evidence type="ECO:0000313" key="2">
    <source>
        <dbReference type="Proteomes" id="UP000317650"/>
    </source>
</evidence>
<gene>
    <name evidence="1" type="ORF">C4D60_Mb06t00940</name>
</gene>
<dbReference type="EMBL" id="PYDT01000009">
    <property type="protein sequence ID" value="THU48623.1"/>
    <property type="molecule type" value="Genomic_DNA"/>
</dbReference>